<dbReference type="Proteomes" id="UP000254808">
    <property type="component" value="Chromosome"/>
</dbReference>
<dbReference type="KEGG" id="cprv:CYPRO_0873"/>
<dbReference type="GO" id="GO:0016787">
    <property type="term" value="F:hydrolase activity"/>
    <property type="evidence" value="ECO:0007669"/>
    <property type="project" value="UniProtKB-KW"/>
</dbReference>
<gene>
    <name evidence="6" type="ORF">CYPRO_0873</name>
</gene>
<keyword evidence="3" id="KW-0378">Hydrolase</keyword>
<dbReference type="RefSeq" id="WP_114983446.1">
    <property type="nucleotide sequence ID" value="NZ_CP027806.1"/>
</dbReference>
<protein>
    <submittedName>
        <fullName evidence="6">Glyoxylase, beta-lactamase superfamily II</fullName>
    </submittedName>
</protein>
<dbReference type="Gene3D" id="3.60.15.10">
    <property type="entry name" value="Ribonuclease Z/Hydroxyacylglutathione hydrolase-like"/>
    <property type="match status" value="1"/>
</dbReference>
<evidence type="ECO:0000256" key="3">
    <source>
        <dbReference type="ARBA" id="ARBA00022801"/>
    </source>
</evidence>
<dbReference type="GO" id="GO:0046872">
    <property type="term" value="F:metal ion binding"/>
    <property type="evidence" value="ECO:0007669"/>
    <property type="project" value="UniProtKB-KW"/>
</dbReference>
<dbReference type="PANTHER" id="PTHR42978:SF6">
    <property type="entry name" value="QUORUM-QUENCHING LACTONASE YTNP-RELATED"/>
    <property type="match status" value="1"/>
</dbReference>
<dbReference type="InterPro" id="IPR051013">
    <property type="entry name" value="MBL_superfamily_lactonases"/>
</dbReference>
<dbReference type="Pfam" id="PF00753">
    <property type="entry name" value="Lactamase_B"/>
    <property type="match status" value="1"/>
</dbReference>
<keyword evidence="7" id="KW-1185">Reference proteome</keyword>
<evidence type="ECO:0000256" key="4">
    <source>
        <dbReference type="ARBA" id="ARBA00022833"/>
    </source>
</evidence>
<dbReference type="AlphaFoldDB" id="A0A345UI48"/>
<keyword evidence="2" id="KW-0479">Metal-binding</keyword>
<dbReference type="EMBL" id="CP027806">
    <property type="protein sequence ID" value="AXJ00150.1"/>
    <property type="molecule type" value="Genomic_DNA"/>
</dbReference>
<dbReference type="PANTHER" id="PTHR42978">
    <property type="entry name" value="QUORUM-QUENCHING LACTONASE YTNP-RELATED-RELATED"/>
    <property type="match status" value="1"/>
</dbReference>
<dbReference type="InterPro" id="IPR036866">
    <property type="entry name" value="RibonucZ/Hydroxyglut_hydro"/>
</dbReference>
<evidence type="ECO:0000259" key="5">
    <source>
        <dbReference type="SMART" id="SM00849"/>
    </source>
</evidence>
<dbReference type="SUPFAM" id="SSF56281">
    <property type="entry name" value="Metallo-hydrolase/oxidoreductase"/>
    <property type="match status" value="1"/>
</dbReference>
<organism evidence="6 7">
    <name type="scientific">Cyclonatronum proteinivorum</name>
    <dbReference type="NCBI Taxonomy" id="1457365"/>
    <lineage>
        <taxon>Bacteria</taxon>
        <taxon>Pseudomonadati</taxon>
        <taxon>Balneolota</taxon>
        <taxon>Balneolia</taxon>
        <taxon>Balneolales</taxon>
        <taxon>Cyclonatronaceae</taxon>
        <taxon>Cyclonatronum</taxon>
    </lineage>
</organism>
<proteinExistence type="inferred from homology"/>
<dbReference type="InterPro" id="IPR001279">
    <property type="entry name" value="Metallo-B-lactamas"/>
</dbReference>
<keyword evidence="4" id="KW-0862">Zinc</keyword>
<name>A0A345UI48_9BACT</name>
<accession>A0A345UI48</accession>
<reference evidence="6 7" key="1">
    <citation type="submission" date="2018-03" db="EMBL/GenBank/DDBJ databases">
        <title>Phenotypic and genomic properties of Cyclonatronum proteinivorum gen. nov., sp. nov., a haloalkaliphilic bacteroidete from soda lakes possessing Na+-translocating rhodopsin.</title>
        <authorList>
            <person name="Toshchakov S.V."/>
            <person name="Korzhenkov A."/>
            <person name="Samarov N.I."/>
            <person name="Kublanov I.V."/>
            <person name="Muntyan M.S."/>
            <person name="Sorokin D.Y."/>
        </authorList>
    </citation>
    <scope>NUCLEOTIDE SEQUENCE [LARGE SCALE GENOMIC DNA]</scope>
    <source>
        <strain evidence="6 7">Omega</strain>
    </source>
</reference>
<evidence type="ECO:0000313" key="6">
    <source>
        <dbReference type="EMBL" id="AXJ00150.1"/>
    </source>
</evidence>
<evidence type="ECO:0000256" key="2">
    <source>
        <dbReference type="ARBA" id="ARBA00022723"/>
    </source>
</evidence>
<sequence length="266" mass="30513">MSYKVIPLHEGVFSVGWDKEFRRIAPGDPPRKASLKIALNPFLIQTPDRNMLLDCGLGTFGLENHTAILLNNLDQLDLSERDITDVICSHLHYDHIGGLAHQTNGYWELTFPDATIWASEKEWAKMQQTSDEEVPHAEFVNFIEARADLELMDDDVQINEYVRSYCIGGHTEFSRMTEIRLQDQLLLMAGDVLGTRGAVNRRYAAKYDYDGKRSMQLREEIQKRAYKENAILMAYHDTVHPLFRLSGYDDEKGYQITNTAPHYEAG</sequence>
<dbReference type="SMART" id="SM00849">
    <property type="entry name" value="Lactamase_B"/>
    <property type="match status" value="1"/>
</dbReference>
<evidence type="ECO:0000313" key="7">
    <source>
        <dbReference type="Proteomes" id="UP000254808"/>
    </source>
</evidence>
<dbReference type="OrthoDB" id="9802897at2"/>
<feature type="domain" description="Metallo-beta-lactamase" evidence="5">
    <location>
        <begin position="38"/>
        <end position="236"/>
    </location>
</feature>
<comment type="similarity">
    <text evidence="1">Belongs to the metallo-beta-lactamase superfamily.</text>
</comment>
<evidence type="ECO:0000256" key="1">
    <source>
        <dbReference type="ARBA" id="ARBA00007749"/>
    </source>
</evidence>